<dbReference type="SUPFAM" id="SSF52743">
    <property type="entry name" value="Subtilisin-like"/>
    <property type="match status" value="1"/>
</dbReference>
<sequence>MNTPKISSAFFPALGSSDPNCKQDAIVIYRTERPPEEMPSRGDERRFQVMQQNSQQNTDVVARMATNYQNATGQSLHATKVGSGALPIAAVEVTRNTLAALAEQPEIVAVIPNQKIKLIKPQQIEYSDLMAQEEKQKMTWGLQVLDIAKMWETTKGKGVKVAVLDTGVYSDHPALKDRVKDFIIVDPNGRRITATPYFDAGQHGTHVCGTVAGGKTDKGVSIGVAPEADLLAGGVLIGDATLQTLIEGMAWAIEKGASVINMSLGLTYYEPLFAEVFDMLINQFDVLPVVAIGNENHGNTSSPGSAHNAFSIGALEKSPNDELGIAFFSSGASLVFPEDSPNKWVTKPDVSAPGTQVYSCIPPVQQPNGIYQYTYMDGTSMATPHVAGVVALLMSAYPKAPLSAIIQALKETAYHPGGEEMRPDNRWGWGRIQPVKALEALK</sequence>
<dbReference type="AlphaFoldDB" id="U7QQM6"/>
<evidence type="ECO:0000256" key="6">
    <source>
        <dbReference type="PROSITE-ProRule" id="PRU01240"/>
    </source>
</evidence>
<dbReference type="InterPro" id="IPR000209">
    <property type="entry name" value="Peptidase_S8/S53_dom"/>
</dbReference>
<reference evidence="9 10" key="1">
    <citation type="journal article" date="2013" name="Front. Microbiol.">
        <title>Comparative genomic analyses of the cyanobacterium, Lyngbya aestuarii BL J, a powerful hydrogen producer.</title>
        <authorList>
            <person name="Kothari A."/>
            <person name="Vaughn M."/>
            <person name="Garcia-Pichel F."/>
        </authorList>
    </citation>
    <scope>NUCLEOTIDE SEQUENCE [LARGE SCALE GENOMIC DNA]</scope>
    <source>
        <strain evidence="9 10">BL J</strain>
    </source>
</reference>
<comment type="caution">
    <text evidence="9">The sequence shown here is derived from an EMBL/GenBank/DDBJ whole genome shotgun (WGS) entry which is preliminary data.</text>
</comment>
<dbReference type="PROSITE" id="PS00137">
    <property type="entry name" value="SUBTILASE_HIS"/>
    <property type="match status" value="1"/>
</dbReference>
<keyword evidence="3 6" id="KW-0378">Hydrolase</keyword>
<keyword evidence="10" id="KW-1185">Reference proteome</keyword>
<keyword evidence="2 6" id="KW-0645">Protease</keyword>
<evidence type="ECO:0000256" key="1">
    <source>
        <dbReference type="ARBA" id="ARBA00011073"/>
    </source>
</evidence>
<dbReference type="InterPro" id="IPR022398">
    <property type="entry name" value="Peptidase_S8_His-AS"/>
</dbReference>
<dbReference type="InterPro" id="IPR034190">
    <property type="entry name" value="Peptidase_S8_6"/>
</dbReference>
<dbReference type="EMBL" id="AUZM01000004">
    <property type="protein sequence ID" value="ERT09380.1"/>
    <property type="molecule type" value="Genomic_DNA"/>
</dbReference>
<dbReference type="OrthoDB" id="9798386at2"/>
<dbReference type="InterPro" id="IPR050131">
    <property type="entry name" value="Peptidase_S8_subtilisin-like"/>
</dbReference>
<evidence type="ECO:0000313" key="9">
    <source>
        <dbReference type="EMBL" id="ERT09380.1"/>
    </source>
</evidence>
<evidence type="ECO:0000256" key="4">
    <source>
        <dbReference type="ARBA" id="ARBA00022825"/>
    </source>
</evidence>
<protein>
    <submittedName>
        <fullName evidence="9">Subtilase family protein</fullName>
    </submittedName>
</protein>
<dbReference type="GO" id="GO:0006508">
    <property type="term" value="P:proteolysis"/>
    <property type="evidence" value="ECO:0007669"/>
    <property type="project" value="UniProtKB-KW"/>
</dbReference>
<dbReference type="PROSITE" id="PS00136">
    <property type="entry name" value="SUBTILASE_ASP"/>
    <property type="match status" value="1"/>
</dbReference>
<dbReference type="PATRIC" id="fig|1348334.3.peg.709"/>
<dbReference type="Pfam" id="PF00082">
    <property type="entry name" value="Peptidase_S8"/>
    <property type="match status" value="1"/>
</dbReference>
<evidence type="ECO:0000259" key="8">
    <source>
        <dbReference type="Pfam" id="PF00082"/>
    </source>
</evidence>
<dbReference type="RefSeq" id="WP_023064607.1">
    <property type="nucleotide sequence ID" value="NZ_AUZM01000004.1"/>
</dbReference>
<feature type="domain" description="Peptidase S8/S53" evidence="8">
    <location>
        <begin position="156"/>
        <end position="430"/>
    </location>
</feature>
<dbReference type="PROSITE" id="PS00138">
    <property type="entry name" value="SUBTILASE_SER"/>
    <property type="match status" value="1"/>
</dbReference>
<dbReference type="InterPro" id="IPR036852">
    <property type="entry name" value="Peptidase_S8/S53_dom_sf"/>
</dbReference>
<organism evidence="9 10">
    <name type="scientific">Lyngbya aestuarii BL J</name>
    <dbReference type="NCBI Taxonomy" id="1348334"/>
    <lineage>
        <taxon>Bacteria</taxon>
        <taxon>Bacillati</taxon>
        <taxon>Cyanobacteriota</taxon>
        <taxon>Cyanophyceae</taxon>
        <taxon>Oscillatoriophycideae</taxon>
        <taxon>Oscillatoriales</taxon>
        <taxon>Microcoleaceae</taxon>
        <taxon>Lyngbya</taxon>
    </lineage>
</organism>
<dbReference type="GO" id="GO:0004252">
    <property type="term" value="F:serine-type endopeptidase activity"/>
    <property type="evidence" value="ECO:0007669"/>
    <property type="project" value="UniProtKB-UniRule"/>
</dbReference>
<dbReference type="Gene3D" id="3.40.50.200">
    <property type="entry name" value="Peptidase S8/S53 domain"/>
    <property type="match status" value="1"/>
</dbReference>
<dbReference type="PANTHER" id="PTHR43806">
    <property type="entry name" value="PEPTIDASE S8"/>
    <property type="match status" value="1"/>
</dbReference>
<proteinExistence type="inferred from homology"/>
<accession>U7QQM6</accession>
<dbReference type="Proteomes" id="UP000017127">
    <property type="component" value="Unassembled WGS sequence"/>
</dbReference>
<feature type="active site" description="Charge relay system" evidence="5 6">
    <location>
        <position position="380"/>
    </location>
</feature>
<dbReference type="InterPro" id="IPR023828">
    <property type="entry name" value="Peptidase_S8_Ser-AS"/>
</dbReference>
<evidence type="ECO:0000256" key="7">
    <source>
        <dbReference type="RuleBase" id="RU003355"/>
    </source>
</evidence>
<dbReference type="PANTHER" id="PTHR43806:SF11">
    <property type="entry name" value="CEREVISIN-RELATED"/>
    <property type="match status" value="1"/>
</dbReference>
<dbReference type="PRINTS" id="PR00723">
    <property type="entry name" value="SUBTILISIN"/>
</dbReference>
<name>U7QQM6_9CYAN</name>
<feature type="active site" description="Charge relay system" evidence="5 6">
    <location>
        <position position="165"/>
    </location>
</feature>
<gene>
    <name evidence="9" type="ORF">M595_0722</name>
</gene>
<evidence type="ECO:0000256" key="3">
    <source>
        <dbReference type="ARBA" id="ARBA00022801"/>
    </source>
</evidence>
<comment type="similarity">
    <text evidence="1 6 7">Belongs to the peptidase S8 family.</text>
</comment>
<dbReference type="InterPro" id="IPR023827">
    <property type="entry name" value="Peptidase_S8_Asp-AS"/>
</dbReference>
<feature type="active site" description="Charge relay system" evidence="5 6">
    <location>
        <position position="203"/>
    </location>
</feature>
<evidence type="ECO:0000256" key="5">
    <source>
        <dbReference type="PIRSR" id="PIRSR615500-1"/>
    </source>
</evidence>
<dbReference type="PROSITE" id="PS51892">
    <property type="entry name" value="SUBTILASE"/>
    <property type="match status" value="1"/>
</dbReference>
<dbReference type="CDD" id="cd07490">
    <property type="entry name" value="Peptidases_S8_6"/>
    <property type="match status" value="1"/>
</dbReference>
<evidence type="ECO:0000313" key="10">
    <source>
        <dbReference type="Proteomes" id="UP000017127"/>
    </source>
</evidence>
<evidence type="ECO:0000256" key="2">
    <source>
        <dbReference type="ARBA" id="ARBA00022670"/>
    </source>
</evidence>
<dbReference type="InterPro" id="IPR015500">
    <property type="entry name" value="Peptidase_S8_subtilisin-rel"/>
</dbReference>
<keyword evidence="4 6" id="KW-0720">Serine protease</keyword>